<organism evidence="1 2">
    <name type="scientific">Butyricicoccus pullicaecorum</name>
    <dbReference type="NCBI Taxonomy" id="501571"/>
    <lineage>
        <taxon>Bacteria</taxon>
        <taxon>Bacillati</taxon>
        <taxon>Bacillota</taxon>
        <taxon>Clostridia</taxon>
        <taxon>Eubacteriales</taxon>
        <taxon>Butyricicoccaceae</taxon>
        <taxon>Butyricicoccus</taxon>
    </lineage>
</organism>
<evidence type="ECO:0000313" key="2">
    <source>
        <dbReference type="Proteomes" id="UP000195326"/>
    </source>
</evidence>
<protein>
    <recommendedName>
        <fullName evidence="3">Phage portal protein</fullName>
    </recommendedName>
</protein>
<name>A0A1Y4LQY7_9FIRM</name>
<evidence type="ECO:0000313" key="1">
    <source>
        <dbReference type="EMBL" id="OUP59067.1"/>
    </source>
</evidence>
<comment type="caution">
    <text evidence="1">The sequence shown here is derived from an EMBL/GenBank/DDBJ whole genome shotgun (WGS) entry which is preliminary data.</text>
</comment>
<evidence type="ECO:0008006" key="3">
    <source>
        <dbReference type="Google" id="ProtNLM"/>
    </source>
</evidence>
<accession>A0A1Y4LQY7</accession>
<gene>
    <name evidence="1" type="ORF">B5F15_06270</name>
</gene>
<dbReference type="Proteomes" id="UP000195326">
    <property type="component" value="Unassembled WGS sequence"/>
</dbReference>
<dbReference type="EMBL" id="NFKL01000007">
    <property type="protein sequence ID" value="OUP59067.1"/>
    <property type="molecule type" value="Genomic_DNA"/>
</dbReference>
<dbReference type="AlphaFoldDB" id="A0A1Y4LQY7"/>
<proteinExistence type="predicted"/>
<sequence>MKDAIEEWFRLFYQDKPDKFGDPCQRIPYTVVNKLTKTMFGEYQATGQDDFASSVLDGLDKVRKRLAHDFMIGGISYIKPFPLPDRIVFSSVSRANMLIFGTDVEGNPTDVGTAERTVSGSAYYTLLERRTIGPDGKLTIRNRLFRSEYDSQIGRPVPLNSIPRYEALPEEYTYPEDVGLGMVALRCPVPNCVDGSKDPVSVYAAAVGLIRSINRNEAELSGEFERGKSRLIVASDMLKPSPDGKHKALTDEVFTAFDDDPETVGITAFSPALREQSFLARKAEYLRNVESVIGLKRGVLSEVEAMDKTATEVTSSAGDYNLTIIDFQQAWESAVRELMPLCGKLGQLYKVAGAHDLTEDSVTIDWGNGVLYDEDKRWTDLKAMVAAGMLKPEYAVGWYFGMPTETPQDFEAIRARYMPEIESLMQGGGDM</sequence>
<reference evidence="2" key="1">
    <citation type="submission" date="2017-04" db="EMBL/GenBank/DDBJ databases">
        <title>Function of individual gut microbiota members based on whole genome sequencing of pure cultures obtained from chicken caecum.</title>
        <authorList>
            <person name="Medvecky M."/>
            <person name="Cejkova D."/>
            <person name="Polansky O."/>
            <person name="Karasova D."/>
            <person name="Kubasova T."/>
            <person name="Cizek A."/>
            <person name="Rychlik I."/>
        </authorList>
    </citation>
    <scope>NUCLEOTIDE SEQUENCE [LARGE SCALE GENOMIC DNA]</scope>
    <source>
        <strain evidence="2">An179</strain>
    </source>
</reference>